<keyword evidence="3" id="KW-1185">Reference proteome</keyword>
<dbReference type="EMBL" id="CAJVCH010487452">
    <property type="protein sequence ID" value="CAG7820706.1"/>
    <property type="molecule type" value="Genomic_DNA"/>
</dbReference>
<evidence type="ECO:0000256" key="1">
    <source>
        <dbReference type="SAM" id="MobiDB-lite"/>
    </source>
</evidence>
<dbReference type="Proteomes" id="UP000708208">
    <property type="component" value="Unassembled WGS sequence"/>
</dbReference>
<gene>
    <name evidence="2" type="ORF">AFUS01_LOCUS31083</name>
</gene>
<evidence type="ECO:0000313" key="3">
    <source>
        <dbReference type="Proteomes" id="UP000708208"/>
    </source>
</evidence>
<comment type="caution">
    <text evidence="2">The sequence shown here is derived from an EMBL/GenBank/DDBJ whole genome shotgun (WGS) entry which is preliminary data.</text>
</comment>
<feature type="compositionally biased region" description="Basic and acidic residues" evidence="1">
    <location>
        <begin position="146"/>
        <end position="156"/>
    </location>
</feature>
<feature type="non-terminal residue" evidence="2">
    <location>
        <position position="1"/>
    </location>
</feature>
<accession>A0A8J2PA97</accession>
<proteinExistence type="predicted"/>
<sequence>ETSKGDSYRSQALYDNFEAAKNQYPSAQTNKEDPETSGNLKTSSRPSYKLRNNRGVKISKDPAPEVLPSDLDAPSRSPNTLAERTSVPEPPNDIAPETGTVSSGGLREAPESIRTFCQNLDKFNVQSCKECLGDIVKIEPGTESCEDSKVIRRSSDKSSLTVASDELAQDVPTSGRRY</sequence>
<reference evidence="2" key="1">
    <citation type="submission" date="2021-06" db="EMBL/GenBank/DDBJ databases">
        <authorList>
            <person name="Hodson N. C."/>
            <person name="Mongue J. A."/>
            <person name="Jaron S. K."/>
        </authorList>
    </citation>
    <scope>NUCLEOTIDE SEQUENCE</scope>
</reference>
<feature type="compositionally biased region" description="Polar residues" evidence="1">
    <location>
        <begin position="36"/>
        <end position="46"/>
    </location>
</feature>
<organism evidence="2 3">
    <name type="scientific">Allacma fusca</name>
    <dbReference type="NCBI Taxonomy" id="39272"/>
    <lineage>
        <taxon>Eukaryota</taxon>
        <taxon>Metazoa</taxon>
        <taxon>Ecdysozoa</taxon>
        <taxon>Arthropoda</taxon>
        <taxon>Hexapoda</taxon>
        <taxon>Collembola</taxon>
        <taxon>Symphypleona</taxon>
        <taxon>Sminthuridae</taxon>
        <taxon>Allacma</taxon>
    </lineage>
</organism>
<evidence type="ECO:0000313" key="2">
    <source>
        <dbReference type="EMBL" id="CAG7820706.1"/>
    </source>
</evidence>
<feature type="region of interest" description="Disordered" evidence="1">
    <location>
        <begin position="1"/>
        <end position="107"/>
    </location>
</feature>
<name>A0A8J2PA97_9HEXA</name>
<feature type="region of interest" description="Disordered" evidence="1">
    <location>
        <begin position="143"/>
        <end position="178"/>
    </location>
</feature>
<feature type="non-terminal residue" evidence="2">
    <location>
        <position position="178"/>
    </location>
</feature>
<protein>
    <submittedName>
        <fullName evidence="2">Uncharacterized protein</fullName>
    </submittedName>
</protein>
<dbReference type="AlphaFoldDB" id="A0A8J2PA97"/>